<evidence type="ECO:0000313" key="1">
    <source>
        <dbReference type="EMBL" id="RZC49170.1"/>
    </source>
</evidence>
<dbReference type="EMBL" id="CM010716">
    <property type="protein sequence ID" value="RZC49170.1"/>
    <property type="molecule type" value="Genomic_DNA"/>
</dbReference>
<evidence type="ECO:0000313" key="2">
    <source>
        <dbReference type="Proteomes" id="UP000316621"/>
    </source>
</evidence>
<name>A0A4Y7IMZ3_PAPSO</name>
<protein>
    <submittedName>
        <fullName evidence="1">Uncharacterized protein</fullName>
    </submittedName>
</protein>
<dbReference type="Proteomes" id="UP000316621">
    <property type="component" value="Chromosome 2"/>
</dbReference>
<keyword evidence="2" id="KW-1185">Reference proteome</keyword>
<gene>
    <name evidence="1" type="ORF">C5167_017596</name>
</gene>
<organism evidence="1 2">
    <name type="scientific">Papaver somniferum</name>
    <name type="common">Opium poppy</name>
    <dbReference type="NCBI Taxonomy" id="3469"/>
    <lineage>
        <taxon>Eukaryota</taxon>
        <taxon>Viridiplantae</taxon>
        <taxon>Streptophyta</taxon>
        <taxon>Embryophyta</taxon>
        <taxon>Tracheophyta</taxon>
        <taxon>Spermatophyta</taxon>
        <taxon>Magnoliopsida</taxon>
        <taxon>Ranunculales</taxon>
        <taxon>Papaveraceae</taxon>
        <taxon>Papaveroideae</taxon>
        <taxon>Papaver</taxon>
    </lineage>
</organism>
<sequence length="50" mass="5561">MDFEVASLMATRPVSEASSWGWTSHSNREAREVSMSFLVGNDMLLIDDIA</sequence>
<proteinExistence type="predicted"/>
<accession>A0A4Y7IMZ3</accession>
<dbReference type="Gramene" id="RZC49170">
    <property type="protein sequence ID" value="RZC49170"/>
    <property type="gene ID" value="C5167_017596"/>
</dbReference>
<dbReference type="AlphaFoldDB" id="A0A4Y7IMZ3"/>
<reference evidence="1 2" key="1">
    <citation type="journal article" date="2018" name="Science">
        <title>The opium poppy genome and morphinan production.</title>
        <authorList>
            <person name="Guo L."/>
            <person name="Winzer T."/>
            <person name="Yang X."/>
            <person name="Li Y."/>
            <person name="Ning Z."/>
            <person name="He Z."/>
            <person name="Teodor R."/>
            <person name="Lu Y."/>
            <person name="Bowser T.A."/>
            <person name="Graham I.A."/>
            <person name="Ye K."/>
        </authorList>
    </citation>
    <scope>NUCLEOTIDE SEQUENCE [LARGE SCALE GENOMIC DNA]</scope>
    <source>
        <strain evidence="2">cv. HN1</strain>
        <tissue evidence="1">Leaves</tissue>
    </source>
</reference>